<reference evidence="2" key="1">
    <citation type="journal article" date="2020" name="New Phytol.">
        <title>Comparative genomics reveals dynamic genome evolution in host specialist ectomycorrhizal fungi.</title>
        <authorList>
            <person name="Lofgren L.A."/>
            <person name="Nguyen N.H."/>
            <person name="Vilgalys R."/>
            <person name="Ruytinx J."/>
            <person name="Liao H.L."/>
            <person name="Branco S."/>
            <person name="Kuo A."/>
            <person name="LaButti K."/>
            <person name="Lipzen A."/>
            <person name="Andreopoulos W."/>
            <person name="Pangilinan J."/>
            <person name="Riley R."/>
            <person name="Hundley H."/>
            <person name="Na H."/>
            <person name="Barry K."/>
            <person name="Grigoriev I.V."/>
            <person name="Stajich J.E."/>
            <person name="Kennedy P.G."/>
        </authorList>
    </citation>
    <scope>NUCLEOTIDE SEQUENCE</scope>
    <source>
        <strain evidence="2">FC423</strain>
    </source>
</reference>
<accession>A0A9P7ESE7</accession>
<keyword evidence="3" id="KW-1185">Reference proteome</keyword>
<dbReference type="Pfam" id="PF26113">
    <property type="entry name" value="GH16_XgeA"/>
    <property type="match status" value="1"/>
</dbReference>
<protein>
    <recommendedName>
        <fullName evidence="4">GH16 domain-containing protein</fullName>
    </recommendedName>
</protein>
<dbReference type="Gene3D" id="2.60.120.200">
    <property type="match status" value="1"/>
</dbReference>
<evidence type="ECO:0008006" key="4">
    <source>
        <dbReference type="Google" id="ProtNLM"/>
    </source>
</evidence>
<feature type="signal peptide" evidence="1">
    <location>
        <begin position="1"/>
        <end position="20"/>
    </location>
</feature>
<dbReference type="OrthoDB" id="192832at2759"/>
<dbReference type="GeneID" id="64696746"/>
<keyword evidence="1" id="KW-0732">Signal</keyword>
<dbReference type="SUPFAM" id="SSF49899">
    <property type="entry name" value="Concanavalin A-like lectins/glucanases"/>
    <property type="match status" value="1"/>
</dbReference>
<sequence>MHSLPKLFLAALSFTVLVDGSHHWYSYHYRTAAHKQLIGKTYMIQDFYRGGDFFKDVSLIYDWIFAIGPDPTGGNVIYQGQSDAQSKRLAYVDDCDNSFILAVDSTSTVAAGGQRASVRITSQKSYNGGLFIFDASYMPVGEIDIVEGVNNQGTNQMTLHTGTNQTCTNEMTNSTYQFSGKIVATDCYSTTHADSGCSIEGTDTSSFAYGFNNAEGGVFALLWDNSAGMSICHFARALITWPSTSSIYLNPSSLDQAAWLWKNASYNSGVKPSSVHTTSSGPSQTTCTDVSFSITRSLESNFRELPGWTVC</sequence>
<dbReference type="RefSeq" id="XP_041285524.1">
    <property type="nucleotide sequence ID" value="XM_041434487.1"/>
</dbReference>
<evidence type="ECO:0000313" key="2">
    <source>
        <dbReference type="EMBL" id="KAG2088388.1"/>
    </source>
</evidence>
<evidence type="ECO:0000313" key="3">
    <source>
        <dbReference type="Proteomes" id="UP000823399"/>
    </source>
</evidence>
<dbReference type="EMBL" id="JABBWM010000122">
    <property type="protein sequence ID" value="KAG2088388.1"/>
    <property type="molecule type" value="Genomic_DNA"/>
</dbReference>
<dbReference type="Proteomes" id="UP000823399">
    <property type="component" value="Unassembled WGS sequence"/>
</dbReference>
<dbReference type="AlphaFoldDB" id="A0A9P7ESE7"/>
<comment type="caution">
    <text evidence="2">The sequence shown here is derived from an EMBL/GenBank/DDBJ whole genome shotgun (WGS) entry which is preliminary data.</text>
</comment>
<gene>
    <name evidence="2" type="ORF">F5147DRAFT_658725</name>
</gene>
<dbReference type="InterPro" id="IPR013320">
    <property type="entry name" value="ConA-like_dom_sf"/>
</dbReference>
<proteinExistence type="predicted"/>
<feature type="chain" id="PRO_5040487454" description="GH16 domain-containing protein" evidence="1">
    <location>
        <begin position="21"/>
        <end position="311"/>
    </location>
</feature>
<name>A0A9P7ESE7_9AGAM</name>
<organism evidence="2 3">
    <name type="scientific">Suillus discolor</name>
    <dbReference type="NCBI Taxonomy" id="1912936"/>
    <lineage>
        <taxon>Eukaryota</taxon>
        <taxon>Fungi</taxon>
        <taxon>Dikarya</taxon>
        <taxon>Basidiomycota</taxon>
        <taxon>Agaricomycotina</taxon>
        <taxon>Agaricomycetes</taxon>
        <taxon>Agaricomycetidae</taxon>
        <taxon>Boletales</taxon>
        <taxon>Suillineae</taxon>
        <taxon>Suillaceae</taxon>
        <taxon>Suillus</taxon>
    </lineage>
</organism>
<evidence type="ECO:0000256" key="1">
    <source>
        <dbReference type="SAM" id="SignalP"/>
    </source>
</evidence>